<dbReference type="EMBL" id="VFFF01000002">
    <property type="protein sequence ID" value="TNY31099.1"/>
    <property type="molecule type" value="Genomic_DNA"/>
</dbReference>
<dbReference type="OrthoDB" id="7646241at2"/>
<accession>A0A5C5GBX9</accession>
<organism evidence="1 2">
    <name type="scientific">Pelagovum pacificum</name>
    <dbReference type="NCBI Taxonomy" id="2588711"/>
    <lineage>
        <taxon>Bacteria</taxon>
        <taxon>Pseudomonadati</taxon>
        <taxon>Pseudomonadota</taxon>
        <taxon>Alphaproteobacteria</taxon>
        <taxon>Rhodobacterales</taxon>
        <taxon>Paracoccaceae</taxon>
        <taxon>Pelagovum</taxon>
    </lineage>
</organism>
<evidence type="ECO:0000313" key="2">
    <source>
        <dbReference type="Proteomes" id="UP000314011"/>
    </source>
</evidence>
<sequence>MARNEHTYTNQGVPVTRRVQRPRGDDWLCNCCGRLLGRIHGHDVHIRFERRHEYMASLPASATCKGCGTLNRVRAAAAAA</sequence>
<protein>
    <submittedName>
        <fullName evidence="1">Uncharacterized protein</fullName>
    </submittedName>
</protein>
<reference evidence="1 2" key="1">
    <citation type="submission" date="2019-06" db="EMBL/GenBank/DDBJ databases">
        <title>Genome of new Rhodobacteraceae sp. SM1903.</title>
        <authorList>
            <person name="Ren X."/>
        </authorList>
    </citation>
    <scope>NUCLEOTIDE SEQUENCE [LARGE SCALE GENOMIC DNA]</scope>
    <source>
        <strain evidence="1 2">SM1903</strain>
    </source>
</reference>
<dbReference type="RefSeq" id="WP_140195784.1">
    <property type="nucleotide sequence ID" value="NZ_CP065915.1"/>
</dbReference>
<dbReference type="AlphaFoldDB" id="A0A5C5GBX9"/>
<dbReference type="Proteomes" id="UP000314011">
    <property type="component" value="Unassembled WGS sequence"/>
</dbReference>
<proteinExistence type="predicted"/>
<evidence type="ECO:0000313" key="1">
    <source>
        <dbReference type="EMBL" id="TNY31099.1"/>
    </source>
</evidence>
<name>A0A5C5GBX9_9RHOB</name>
<comment type="caution">
    <text evidence="1">The sequence shown here is derived from an EMBL/GenBank/DDBJ whole genome shotgun (WGS) entry which is preliminary data.</text>
</comment>
<keyword evidence="2" id="KW-1185">Reference proteome</keyword>
<gene>
    <name evidence="1" type="ORF">FHY64_13755</name>
</gene>